<keyword evidence="3" id="KW-1185">Reference proteome</keyword>
<sequence length="166" mass="18044">MGGHARRAVDILRTEGVRSLAVKAARRAAHSPGVTGRALRMGRRAAVIARTEGTRSLTVKALDRARVHLVTDQPALVPRQEIRMLVGYEDALEVDWTPPQPWATEPLVVRDRGLSTAWIMHPPGSPRVAPRTSSGSSSTWRRPATARPSTSTTRPITRSTRGTSSS</sequence>
<feature type="compositionally biased region" description="Low complexity" evidence="1">
    <location>
        <begin position="133"/>
        <end position="166"/>
    </location>
</feature>
<dbReference type="EMBL" id="CP141261">
    <property type="protein sequence ID" value="WRL62943.1"/>
    <property type="molecule type" value="Genomic_DNA"/>
</dbReference>
<evidence type="ECO:0000256" key="1">
    <source>
        <dbReference type="SAM" id="MobiDB-lite"/>
    </source>
</evidence>
<organism evidence="2 3">
    <name type="scientific">Blastococcus brunescens</name>
    <dbReference type="NCBI Taxonomy" id="1564165"/>
    <lineage>
        <taxon>Bacteria</taxon>
        <taxon>Bacillati</taxon>
        <taxon>Actinomycetota</taxon>
        <taxon>Actinomycetes</taxon>
        <taxon>Geodermatophilales</taxon>
        <taxon>Geodermatophilaceae</taxon>
        <taxon>Blastococcus</taxon>
    </lineage>
</organism>
<proteinExistence type="predicted"/>
<accession>A0ABZ1AZ70</accession>
<reference evidence="2 3" key="1">
    <citation type="submission" date="2023-12" db="EMBL/GenBank/DDBJ databases">
        <title>Blastococcus brunescens sp. nov., an actonobacterium isolated from sandstone collected in sahara desert.</title>
        <authorList>
            <person name="Gtari M."/>
            <person name="Ghodhbane F."/>
        </authorList>
    </citation>
    <scope>NUCLEOTIDE SEQUENCE [LARGE SCALE GENOMIC DNA]</scope>
    <source>
        <strain evidence="2 3">BMG 8361</strain>
    </source>
</reference>
<dbReference type="RefSeq" id="WP_324274292.1">
    <property type="nucleotide sequence ID" value="NZ_CP141261.1"/>
</dbReference>
<evidence type="ECO:0000313" key="3">
    <source>
        <dbReference type="Proteomes" id="UP001324287"/>
    </source>
</evidence>
<name>A0ABZ1AZ70_9ACTN</name>
<evidence type="ECO:0000313" key="2">
    <source>
        <dbReference type="EMBL" id="WRL62943.1"/>
    </source>
</evidence>
<dbReference type="Proteomes" id="UP001324287">
    <property type="component" value="Chromosome"/>
</dbReference>
<protein>
    <submittedName>
        <fullName evidence="2">Uncharacterized protein</fullName>
    </submittedName>
</protein>
<feature type="region of interest" description="Disordered" evidence="1">
    <location>
        <begin position="119"/>
        <end position="166"/>
    </location>
</feature>
<gene>
    <name evidence="2" type="ORF">U6N30_24250</name>
</gene>